<dbReference type="AlphaFoldDB" id="A0AAW9IJF9"/>
<dbReference type="SUPFAM" id="SSF53067">
    <property type="entry name" value="Actin-like ATPase domain"/>
    <property type="match status" value="1"/>
</dbReference>
<evidence type="ECO:0000256" key="4">
    <source>
        <dbReference type="ARBA" id="ARBA00023014"/>
    </source>
</evidence>
<dbReference type="GO" id="GO:0046872">
    <property type="term" value="F:metal ion binding"/>
    <property type="evidence" value="ECO:0007669"/>
    <property type="project" value="UniProtKB-KW"/>
</dbReference>
<evidence type="ECO:0000256" key="1">
    <source>
        <dbReference type="ARBA" id="ARBA00001966"/>
    </source>
</evidence>
<dbReference type="RefSeq" id="WP_322459709.1">
    <property type="nucleotide sequence ID" value="NZ_WNVC01001702.1"/>
</dbReference>
<organism evidence="6 7">
    <name type="scientific">Clostridium perfringens</name>
    <dbReference type="NCBI Taxonomy" id="1502"/>
    <lineage>
        <taxon>Bacteria</taxon>
        <taxon>Bacillati</taxon>
        <taxon>Bacillota</taxon>
        <taxon>Clostridia</taxon>
        <taxon>Eubacteriales</taxon>
        <taxon>Clostridiaceae</taxon>
        <taxon>Clostridium</taxon>
    </lineage>
</organism>
<dbReference type="InterPro" id="IPR043129">
    <property type="entry name" value="ATPase_NBD"/>
</dbReference>
<dbReference type="Pfam" id="PF01869">
    <property type="entry name" value="BcrAD_BadFG"/>
    <property type="match status" value="1"/>
</dbReference>
<dbReference type="PANTHER" id="PTHR32329">
    <property type="entry name" value="BIFUNCTIONAL PROTEIN [INCLUDES 2-HYDROXYACYL-COA DEHYDRATASE (N-TER) AND ITS ACTIVATOR DOMAIN (C_TERM)-RELATED"/>
    <property type="match status" value="1"/>
</dbReference>
<dbReference type="InterPro" id="IPR002731">
    <property type="entry name" value="ATPase_BadF"/>
</dbReference>
<dbReference type="EMBL" id="WNVC01001702">
    <property type="protein sequence ID" value="MDZ5001696.1"/>
    <property type="molecule type" value="Genomic_DNA"/>
</dbReference>
<dbReference type="InterPro" id="IPR008275">
    <property type="entry name" value="CoA_E_activase_dom"/>
</dbReference>
<proteinExistence type="predicted"/>
<protein>
    <recommendedName>
        <fullName evidence="5">ATPase BadF/BadG/BcrA/BcrD type domain-containing protein</fullName>
    </recommendedName>
</protein>
<evidence type="ECO:0000259" key="5">
    <source>
        <dbReference type="Pfam" id="PF01869"/>
    </source>
</evidence>
<feature type="non-terminal residue" evidence="6">
    <location>
        <position position="1"/>
    </location>
</feature>
<evidence type="ECO:0000256" key="3">
    <source>
        <dbReference type="ARBA" id="ARBA00023004"/>
    </source>
</evidence>
<dbReference type="InterPro" id="IPR051805">
    <property type="entry name" value="Dehydratase_Activator_Redct"/>
</dbReference>
<keyword evidence="4" id="KW-0411">Iron-sulfur</keyword>
<feature type="domain" description="ATPase BadF/BadG/BcrA/BcrD type" evidence="5">
    <location>
        <begin position="2"/>
        <end position="119"/>
    </location>
</feature>
<evidence type="ECO:0000313" key="7">
    <source>
        <dbReference type="Proteomes" id="UP001291306"/>
    </source>
</evidence>
<evidence type="ECO:0000256" key="2">
    <source>
        <dbReference type="ARBA" id="ARBA00022723"/>
    </source>
</evidence>
<dbReference type="NCBIfam" id="TIGR00241">
    <property type="entry name" value="CoA_E_activ"/>
    <property type="match status" value="1"/>
</dbReference>
<name>A0AAW9IJF9_CLOPF</name>
<evidence type="ECO:0000313" key="6">
    <source>
        <dbReference type="EMBL" id="MDZ5001696.1"/>
    </source>
</evidence>
<accession>A0AAW9IJF9</accession>
<dbReference type="Gene3D" id="3.30.420.40">
    <property type="match status" value="1"/>
</dbReference>
<dbReference type="GO" id="GO:0051536">
    <property type="term" value="F:iron-sulfur cluster binding"/>
    <property type="evidence" value="ECO:0007669"/>
    <property type="project" value="UniProtKB-KW"/>
</dbReference>
<comment type="caution">
    <text evidence="6">The sequence shown here is derived from an EMBL/GenBank/DDBJ whole genome shotgun (WGS) entry which is preliminary data.</text>
</comment>
<keyword evidence="2" id="KW-0479">Metal-binding</keyword>
<keyword evidence="3" id="KW-0408">Iron</keyword>
<dbReference type="PANTHER" id="PTHR32329:SF2">
    <property type="entry name" value="BIFUNCTIONAL PROTEIN [INCLUDES 2-HYDROXYACYL-COA DEHYDRATASE (N-TER) AND ITS ACTIVATOR DOMAIN (C_TERM)"/>
    <property type="match status" value="1"/>
</dbReference>
<comment type="cofactor">
    <cofactor evidence="1">
        <name>[4Fe-4S] cluster</name>
        <dbReference type="ChEBI" id="CHEBI:49883"/>
    </cofactor>
</comment>
<sequence length="121" mass="13354">AFLNSTTRSVIDLGGQDCKAIQLDNSLNIVDFIMNDKCAAGTGRFIEVMMRILEEDINNIDSFVKGKNKVNISSMCTVFAESEIISLLSKDVDRGDIALGILHSIAQRTANFSRKLNLQEN</sequence>
<reference evidence="6" key="1">
    <citation type="submission" date="2019-11" db="EMBL/GenBank/DDBJ databases">
        <title>Characterization of Clostridium perfringens isolates from swine manure treated agricultural soils.</title>
        <authorList>
            <person name="Wushke S.T."/>
        </authorList>
    </citation>
    <scope>NUCLEOTIDE SEQUENCE</scope>
    <source>
        <strain evidence="6">X26</strain>
    </source>
</reference>
<dbReference type="Proteomes" id="UP001291306">
    <property type="component" value="Unassembled WGS sequence"/>
</dbReference>
<gene>
    <name evidence="6" type="ORF">GNF79_22105</name>
</gene>
<feature type="non-terminal residue" evidence="6">
    <location>
        <position position="121"/>
    </location>
</feature>